<evidence type="ECO:0000313" key="2">
    <source>
        <dbReference type="Proteomes" id="UP000823775"/>
    </source>
</evidence>
<comment type="caution">
    <text evidence="1">The sequence shown here is derived from an EMBL/GenBank/DDBJ whole genome shotgun (WGS) entry which is preliminary data.</text>
</comment>
<proteinExistence type="predicted"/>
<organism evidence="1 2">
    <name type="scientific">Datura stramonium</name>
    <name type="common">Jimsonweed</name>
    <name type="synonym">Common thornapple</name>
    <dbReference type="NCBI Taxonomy" id="4076"/>
    <lineage>
        <taxon>Eukaryota</taxon>
        <taxon>Viridiplantae</taxon>
        <taxon>Streptophyta</taxon>
        <taxon>Embryophyta</taxon>
        <taxon>Tracheophyta</taxon>
        <taxon>Spermatophyta</taxon>
        <taxon>Magnoliopsida</taxon>
        <taxon>eudicotyledons</taxon>
        <taxon>Gunneridae</taxon>
        <taxon>Pentapetalae</taxon>
        <taxon>asterids</taxon>
        <taxon>lamiids</taxon>
        <taxon>Solanales</taxon>
        <taxon>Solanaceae</taxon>
        <taxon>Solanoideae</taxon>
        <taxon>Datureae</taxon>
        <taxon>Datura</taxon>
    </lineage>
</organism>
<accession>A0ABS8T043</accession>
<sequence>MILETPVPQPPSMGTSEAKFKGAIKILIQLMAAQSGKKNSLDVPISLAPSKVKFPSHHASSATPSSDYYLEVLAIVAAMDTEFESINDLKVVILYNMEKVHDAQRKHELIASA</sequence>
<evidence type="ECO:0000313" key="1">
    <source>
        <dbReference type="EMBL" id="MCD7464707.1"/>
    </source>
</evidence>
<protein>
    <submittedName>
        <fullName evidence="1">Uncharacterized protein</fullName>
    </submittedName>
</protein>
<dbReference type="Proteomes" id="UP000823775">
    <property type="component" value="Unassembled WGS sequence"/>
</dbReference>
<gene>
    <name evidence="1" type="ORF">HAX54_053259</name>
</gene>
<reference evidence="1 2" key="1">
    <citation type="journal article" date="2021" name="BMC Genomics">
        <title>Datura genome reveals duplications of psychoactive alkaloid biosynthetic genes and high mutation rate following tissue culture.</title>
        <authorList>
            <person name="Rajewski A."/>
            <person name="Carter-House D."/>
            <person name="Stajich J."/>
            <person name="Litt A."/>
        </authorList>
    </citation>
    <scope>NUCLEOTIDE SEQUENCE [LARGE SCALE GENOMIC DNA]</scope>
    <source>
        <strain evidence="1">AR-01</strain>
    </source>
</reference>
<name>A0ABS8T043_DATST</name>
<keyword evidence="2" id="KW-1185">Reference proteome</keyword>
<dbReference type="EMBL" id="JACEIK010000987">
    <property type="protein sequence ID" value="MCD7464707.1"/>
    <property type="molecule type" value="Genomic_DNA"/>
</dbReference>